<dbReference type="EMBL" id="JAOSIK010000017">
    <property type="protein sequence ID" value="MEK0312013.1"/>
    <property type="molecule type" value="Genomic_DNA"/>
</dbReference>
<keyword evidence="2" id="KW-1185">Reference proteome</keyword>
<evidence type="ECO:0000313" key="2">
    <source>
        <dbReference type="Proteomes" id="UP001382955"/>
    </source>
</evidence>
<reference evidence="1 2" key="1">
    <citation type="journal article" date="2023" name="Int. J. Syst. Evol. Microbiol.">
        <title>The observation of taxonomic boundaries for the 16SrII and 16SrXXV phytoplasmas using genome-based delimitation.</title>
        <authorList>
            <person name="Rodrigues Jardim B."/>
            <person name="Tran-Nguyen L.T.T."/>
            <person name="Gambley C."/>
            <person name="Al-Sadi A.M."/>
            <person name="Al-Subhi A.M."/>
            <person name="Foissac X."/>
            <person name="Salar P."/>
            <person name="Cai H."/>
            <person name="Yang J.Y."/>
            <person name="Davis R."/>
            <person name="Jones L."/>
            <person name="Rodoni B."/>
            <person name="Constable F.E."/>
        </authorList>
    </citation>
    <scope>NUCLEOTIDE SEQUENCE [LARGE SCALE GENOMIC DNA]</scope>
    <source>
        <strain evidence="1">BAWM-322</strain>
    </source>
</reference>
<evidence type="ECO:0000313" key="1">
    <source>
        <dbReference type="EMBL" id="MEK0312013.1"/>
    </source>
</evidence>
<dbReference type="RefSeq" id="WP_304512631.1">
    <property type="nucleotide sequence ID" value="NZ_JAOSIK010000017.1"/>
</dbReference>
<sequence>MYQKKINDLQKQYHFNQDRYQKFNKIKFNFVENYKKTIENQKHKLKVELHSFYELI</sequence>
<comment type="caution">
    <text evidence="1">The sequence shown here is derived from an EMBL/GenBank/DDBJ whole genome shotgun (WGS) entry which is preliminary data.</text>
</comment>
<organism evidence="1 2">
    <name type="scientific">Candidatus Phytoplasma fabacearum</name>
    <dbReference type="NCBI Taxonomy" id="2982628"/>
    <lineage>
        <taxon>Bacteria</taxon>
        <taxon>Bacillati</taxon>
        <taxon>Mycoplasmatota</taxon>
        <taxon>Mollicutes</taxon>
        <taxon>Acholeplasmatales</taxon>
        <taxon>Acholeplasmataceae</taxon>
        <taxon>Candidatus Phytoplasma</taxon>
        <taxon>16SrII (Peanut WB group)</taxon>
    </lineage>
</organism>
<proteinExistence type="predicted"/>
<name>A0ABU8ZTQ2_9MOLU</name>
<dbReference type="Proteomes" id="UP001382955">
    <property type="component" value="Unassembled WGS sequence"/>
</dbReference>
<accession>A0ABU8ZTQ2</accession>
<gene>
    <name evidence="1" type="ORF">OC725_01915</name>
</gene>
<protein>
    <submittedName>
        <fullName evidence="1">Uncharacterized protein</fullName>
    </submittedName>
</protein>